<evidence type="ECO:0000313" key="1">
    <source>
        <dbReference type="EMBL" id="TDT76797.1"/>
    </source>
</evidence>
<dbReference type="AlphaFoldDB" id="A0A4R7LLF2"/>
<comment type="caution">
    <text evidence="1">The sequence shown here is derived from an EMBL/GenBank/DDBJ whole genome shotgun (WGS) entry which is preliminary data.</text>
</comment>
<gene>
    <name evidence="1" type="ORF">BDE40_0069</name>
</gene>
<keyword evidence="2" id="KW-1185">Reference proteome</keyword>
<sequence>MKKLVLVMVVAACGAPVLDEPTQAQEQSIARFVADVSPELSLQAQAAAANCGAQNTTTEDLRLLSELDALDAASTGLISEIMTRDGTLACMMANGVSL</sequence>
<dbReference type="RefSeq" id="WP_162848000.1">
    <property type="nucleotide sequence ID" value="NZ_SOBH01000001.1"/>
</dbReference>
<name>A0A4R7LLF2_9RHOB</name>
<organism evidence="1 2">
    <name type="scientific">Litoreibacter halocynthiae</name>
    <dbReference type="NCBI Taxonomy" id="1242689"/>
    <lineage>
        <taxon>Bacteria</taxon>
        <taxon>Pseudomonadati</taxon>
        <taxon>Pseudomonadota</taxon>
        <taxon>Alphaproteobacteria</taxon>
        <taxon>Rhodobacterales</taxon>
        <taxon>Roseobacteraceae</taxon>
        <taxon>Litoreibacter</taxon>
    </lineage>
</organism>
<proteinExistence type="predicted"/>
<accession>A0A4R7LLF2</accession>
<reference evidence="1 2" key="1">
    <citation type="submission" date="2019-03" db="EMBL/GenBank/DDBJ databases">
        <title>Genomic Encyclopedia of Archaeal and Bacterial Type Strains, Phase II (KMG-II): from individual species to whole genera.</title>
        <authorList>
            <person name="Goeker M."/>
        </authorList>
    </citation>
    <scope>NUCLEOTIDE SEQUENCE [LARGE SCALE GENOMIC DNA]</scope>
    <source>
        <strain evidence="1 2">DSM 29467</strain>
    </source>
</reference>
<protein>
    <submittedName>
        <fullName evidence="1">Uncharacterized protein</fullName>
    </submittedName>
</protein>
<dbReference type="EMBL" id="SOBH01000001">
    <property type="protein sequence ID" value="TDT76797.1"/>
    <property type="molecule type" value="Genomic_DNA"/>
</dbReference>
<evidence type="ECO:0000313" key="2">
    <source>
        <dbReference type="Proteomes" id="UP000294563"/>
    </source>
</evidence>
<dbReference type="Proteomes" id="UP000294563">
    <property type="component" value="Unassembled WGS sequence"/>
</dbReference>